<dbReference type="PANTHER" id="PTHR22762">
    <property type="entry name" value="ALPHA-GLUCOSIDASE"/>
    <property type="match status" value="1"/>
</dbReference>
<evidence type="ECO:0000313" key="3">
    <source>
        <dbReference type="Proteomes" id="UP001470230"/>
    </source>
</evidence>
<organism evidence="2 3">
    <name type="scientific">Tritrichomonas musculus</name>
    <dbReference type="NCBI Taxonomy" id="1915356"/>
    <lineage>
        <taxon>Eukaryota</taxon>
        <taxon>Metamonada</taxon>
        <taxon>Parabasalia</taxon>
        <taxon>Tritrichomonadida</taxon>
        <taxon>Tritrichomonadidae</taxon>
        <taxon>Tritrichomonas</taxon>
    </lineage>
</organism>
<evidence type="ECO:0000259" key="1">
    <source>
        <dbReference type="Pfam" id="PF21365"/>
    </source>
</evidence>
<protein>
    <recommendedName>
        <fullName evidence="1">Glycosyl hydrolase family 31 C-terminal domain-containing protein</fullName>
    </recommendedName>
</protein>
<sequence length="145" mass="16040">MPMTGADMGGFNLNTSEQLSLMVAPILDEDAKTRKNVKPPGIWYNFTNGQKLTDWSTVTIDVYNHSLALFVRGGSILPFFTSVGRSMEETSSSPIKLVVGCDEDGNAEGPLYLDDGKIFNYEHGEFLNRMIVFTDGKIKIKQPVT</sequence>
<proteinExistence type="predicted"/>
<dbReference type="InterPro" id="IPR048395">
    <property type="entry name" value="Glyco_hydro_31_C"/>
</dbReference>
<dbReference type="Proteomes" id="UP001470230">
    <property type="component" value="Unassembled WGS sequence"/>
</dbReference>
<comment type="caution">
    <text evidence="2">The sequence shown here is derived from an EMBL/GenBank/DDBJ whole genome shotgun (WGS) entry which is preliminary data.</text>
</comment>
<dbReference type="InterPro" id="IPR013780">
    <property type="entry name" value="Glyco_hydro_b"/>
</dbReference>
<dbReference type="EMBL" id="JAPFFF010000006">
    <property type="protein sequence ID" value="KAK8888124.1"/>
    <property type="molecule type" value="Genomic_DNA"/>
</dbReference>
<gene>
    <name evidence="2" type="ORF">M9Y10_039185</name>
</gene>
<keyword evidence="3" id="KW-1185">Reference proteome</keyword>
<feature type="domain" description="Glycosyl hydrolase family 31 C-terminal" evidence="1">
    <location>
        <begin position="20"/>
        <end position="77"/>
    </location>
</feature>
<dbReference type="Pfam" id="PF21365">
    <property type="entry name" value="Glyco_hydro_31_3rd"/>
    <property type="match status" value="1"/>
</dbReference>
<dbReference type="Gene3D" id="2.60.40.1180">
    <property type="entry name" value="Golgi alpha-mannosidase II"/>
    <property type="match status" value="2"/>
</dbReference>
<dbReference type="PANTHER" id="PTHR22762:SF120">
    <property type="entry name" value="HETEROGLYCAN GLUCOSIDASE 1"/>
    <property type="match status" value="1"/>
</dbReference>
<dbReference type="SUPFAM" id="SSF51011">
    <property type="entry name" value="Glycosyl hydrolase domain"/>
    <property type="match status" value="1"/>
</dbReference>
<name>A0ABR2KAK7_9EUKA</name>
<evidence type="ECO:0000313" key="2">
    <source>
        <dbReference type="EMBL" id="KAK8888124.1"/>
    </source>
</evidence>
<reference evidence="2 3" key="1">
    <citation type="submission" date="2024-04" db="EMBL/GenBank/DDBJ databases">
        <title>Tritrichomonas musculus Genome.</title>
        <authorList>
            <person name="Alves-Ferreira E."/>
            <person name="Grigg M."/>
            <person name="Lorenzi H."/>
            <person name="Galac M."/>
        </authorList>
    </citation>
    <scope>NUCLEOTIDE SEQUENCE [LARGE SCALE GENOMIC DNA]</scope>
    <source>
        <strain evidence="2 3">EAF2021</strain>
    </source>
</reference>
<accession>A0ABR2KAK7</accession>